<evidence type="ECO:0000313" key="1">
    <source>
        <dbReference type="EMBL" id="GAA2131598.1"/>
    </source>
</evidence>
<proteinExistence type="predicted"/>
<evidence type="ECO:0000313" key="2">
    <source>
        <dbReference type="Proteomes" id="UP001500443"/>
    </source>
</evidence>
<comment type="caution">
    <text evidence="1">The sequence shown here is derived from an EMBL/GenBank/DDBJ whole genome shotgun (WGS) entry which is preliminary data.</text>
</comment>
<reference evidence="1 2" key="1">
    <citation type="journal article" date="2019" name="Int. J. Syst. Evol. Microbiol.">
        <title>The Global Catalogue of Microorganisms (GCM) 10K type strain sequencing project: providing services to taxonomists for standard genome sequencing and annotation.</title>
        <authorList>
            <consortium name="The Broad Institute Genomics Platform"/>
            <consortium name="The Broad Institute Genome Sequencing Center for Infectious Disease"/>
            <person name="Wu L."/>
            <person name="Ma J."/>
        </authorList>
    </citation>
    <scope>NUCLEOTIDE SEQUENCE [LARGE SCALE GENOMIC DNA]</scope>
    <source>
        <strain evidence="1 2">JCM 15481</strain>
    </source>
</reference>
<dbReference type="EMBL" id="BAAAPF010000139">
    <property type="protein sequence ID" value="GAA2131598.1"/>
    <property type="molecule type" value="Genomic_DNA"/>
</dbReference>
<gene>
    <name evidence="1" type="ORF">GCM10009802_39830</name>
</gene>
<dbReference type="RefSeq" id="WP_344291366.1">
    <property type="nucleotide sequence ID" value="NZ_BAAAPF010000139.1"/>
</dbReference>
<sequence length="96" mass="11136">MIRFRNVLANVCRVPEEAEARRKRPELYGRLHAACLPPPPRELAPEEEERIADRVAHRLEAHLLFPPERADREFREALRLAAGRPADQHEETGDPR</sequence>
<accession>A0ABN2YSB4</accession>
<keyword evidence="2" id="KW-1185">Reference proteome</keyword>
<name>A0ABN2YSB4_9ACTN</name>
<organism evidence="1 2">
    <name type="scientific">Streptomyces synnematoformans</name>
    <dbReference type="NCBI Taxonomy" id="415721"/>
    <lineage>
        <taxon>Bacteria</taxon>
        <taxon>Bacillati</taxon>
        <taxon>Actinomycetota</taxon>
        <taxon>Actinomycetes</taxon>
        <taxon>Kitasatosporales</taxon>
        <taxon>Streptomycetaceae</taxon>
        <taxon>Streptomyces</taxon>
    </lineage>
</organism>
<protein>
    <submittedName>
        <fullName evidence="1">Uncharacterized protein</fullName>
    </submittedName>
</protein>
<dbReference type="Proteomes" id="UP001500443">
    <property type="component" value="Unassembled WGS sequence"/>
</dbReference>